<dbReference type="RefSeq" id="WP_123783111.1">
    <property type="nucleotide sequence ID" value="NZ_RKIK01000072.1"/>
</dbReference>
<gene>
    <name evidence="1" type="ORF">EGH82_17870</name>
</gene>
<comment type="caution">
    <text evidence="1">The sequence shown here is derived from an EMBL/GenBank/DDBJ whole genome shotgun (WGS) entry which is preliminary data.</text>
</comment>
<dbReference type="Proteomes" id="UP000278792">
    <property type="component" value="Unassembled WGS sequence"/>
</dbReference>
<dbReference type="EMBL" id="RKIK01000072">
    <property type="protein sequence ID" value="ROV58574.1"/>
    <property type="molecule type" value="Genomic_DNA"/>
</dbReference>
<proteinExistence type="predicted"/>
<dbReference type="AlphaFoldDB" id="A0A3N3DVM8"/>
<name>A0A3N3DVM8_9VIBR</name>
<sequence length="238" mass="27456">MENISYQSIRVMERSEHPLRRVTQEQISKDIFSVRLLDEEIDNFEMINLLTIEEKKGFQPLIDLWLDGSISTHRMQQCADEYYNFTTKLSKNKEVNITKGVMCLLVSESISGQSFSISNQVSDVLSYLMELEKNQHPDRQIRRYRKSVENLFCHVAELCCKSQADNNTTSAYLFSLTKRFVSKAQELLCRKSRQITSLFDSSAKAAIQKICKGLDELSVKYISNIICGQFYAGYCPQP</sequence>
<protein>
    <submittedName>
        <fullName evidence="1">Uncharacterized protein</fullName>
    </submittedName>
</protein>
<organism evidence="1 2">
    <name type="scientific">Vibrio ponticus</name>
    <dbReference type="NCBI Taxonomy" id="265668"/>
    <lineage>
        <taxon>Bacteria</taxon>
        <taxon>Pseudomonadati</taxon>
        <taxon>Pseudomonadota</taxon>
        <taxon>Gammaproteobacteria</taxon>
        <taxon>Vibrionales</taxon>
        <taxon>Vibrionaceae</taxon>
        <taxon>Vibrio</taxon>
    </lineage>
</organism>
<accession>A0A3N3DVM8</accession>
<evidence type="ECO:0000313" key="1">
    <source>
        <dbReference type="EMBL" id="ROV58574.1"/>
    </source>
</evidence>
<evidence type="ECO:0000313" key="2">
    <source>
        <dbReference type="Proteomes" id="UP000278792"/>
    </source>
</evidence>
<reference evidence="1 2" key="1">
    <citation type="submission" date="2018-11" db="EMBL/GenBank/DDBJ databases">
        <title>Vibrio ponticus strain CAIM 1751 pathogenic for the snapper Lutjanus guttatus.</title>
        <authorList>
            <person name="Soto-Rodriguez S."/>
            <person name="Lozano-Olvera R."/>
            <person name="Gomez-Gil B."/>
        </authorList>
    </citation>
    <scope>NUCLEOTIDE SEQUENCE [LARGE SCALE GENOMIC DNA]</scope>
    <source>
        <strain evidence="1 2">CAIM 1751</strain>
    </source>
</reference>